<dbReference type="GO" id="GO:0008703">
    <property type="term" value="F:5-amino-6-(5-phosphoribosylamino)uracil reductase activity"/>
    <property type="evidence" value="ECO:0007669"/>
    <property type="project" value="InterPro"/>
</dbReference>
<name>A0A2T7T9V5_9ACTN</name>
<sequence>MRTNKVCTGASMSLDGYIAGPEETGFDKLFRWYSNGTVRVPTTRGDLTFTMSPVSVEAWRGTVERTGALVVGRRLFDLTSGWEGNHPIGCPVVVLTHRVPEDWPYEDAPFTFVTDGIESAVERAKELAGPGRTVTVNGGTIARQCLDARLLDEVWIDLVPVLLGAGTPFFDQLKNVPVELEGPLSMAQGIDVTHLRYRVRYP</sequence>
<dbReference type="InterPro" id="IPR002734">
    <property type="entry name" value="RibDG_C"/>
</dbReference>
<dbReference type="AlphaFoldDB" id="A0A2T7T9V5"/>
<dbReference type="GO" id="GO:0009231">
    <property type="term" value="P:riboflavin biosynthetic process"/>
    <property type="evidence" value="ECO:0007669"/>
    <property type="project" value="InterPro"/>
</dbReference>
<dbReference type="STRING" id="1440053.GCA_000718095_01138"/>
<gene>
    <name evidence="2" type="ORF">Y717_07445</name>
</gene>
<dbReference type="PANTHER" id="PTHR38011:SF12">
    <property type="entry name" value="BIFUNCTIONAL DEAMINASE-REDUCTASE DOMAIN PROTEIN"/>
    <property type="match status" value="1"/>
</dbReference>
<feature type="domain" description="Bacterial bifunctional deaminase-reductase C-terminal" evidence="1">
    <location>
        <begin position="6"/>
        <end position="176"/>
    </location>
</feature>
<dbReference type="OrthoDB" id="2313602at2"/>
<evidence type="ECO:0000313" key="2">
    <source>
        <dbReference type="EMBL" id="PVE11866.1"/>
    </source>
</evidence>
<organism evidence="2 3">
    <name type="scientific">Streptomyces scopuliridis RB72</name>
    <dbReference type="NCBI Taxonomy" id="1440053"/>
    <lineage>
        <taxon>Bacteria</taxon>
        <taxon>Bacillati</taxon>
        <taxon>Actinomycetota</taxon>
        <taxon>Actinomycetes</taxon>
        <taxon>Kitasatosporales</taxon>
        <taxon>Streptomycetaceae</taxon>
        <taxon>Streptomyces</taxon>
    </lineage>
</organism>
<dbReference type="EMBL" id="AZSP01000125">
    <property type="protein sequence ID" value="PVE11866.1"/>
    <property type="molecule type" value="Genomic_DNA"/>
</dbReference>
<dbReference type="PANTHER" id="PTHR38011">
    <property type="entry name" value="DIHYDROFOLATE REDUCTASE FAMILY PROTEIN (AFU_ORTHOLOGUE AFUA_8G06820)"/>
    <property type="match status" value="1"/>
</dbReference>
<keyword evidence="3" id="KW-1185">Reference proteome</keyword>
<evidence type="ECO:0000259" key="1">
    <source>
        <dbReference type="Pfam" id="PF01872"/>
    </source>
</evidence>
<dbReference type="GeneID" id="95540909"/>
<accession>A0A2T7T9V5</accession>
<proteinExistence type="predicted"/>
<dbReference type="Proteomes" id="UP000245992">
    <property type="component" value="Unassembled WGS sequence"/>
</dbReference>
<protein>
    <recommendedName>
        <fullName evidence="1">Bacterial bifunctional deaminase-reductase C-terminal domain-containing protein</fullName>
    </recommendedName>
</protein>
<dbReference type="RefSeq" id="WP_030350314.1">
    <property type="nucleotide sequence ID" value="NZ_AZSP01000125.1"/>
</dbReference>
<evidence type="ECO:0000313" key="3">
    <source>
        <dbReference type="Proteomes" id="UP000245992"/>
    </source>
</evidence>
<dbReference type="Gene3D" id="3.40.430.10">
    <property type="entry name" value="Dihydrofolate Reductase, subunit A"/>
    <property type="match status" value="1"/>
</dbReference>
<comment type="caution">
    <text evidence="2">The sequence shown here is derived from an EMBL/GenBank/DDBJ whole genome shotgun (WGS) entry which is preliminary data.</text>
</comment>
<dbReference type="InterPro" id="IPR024072">
    <property type="entry name" value="DHFR-like_dom_sf"/>
</dbReference>
<reference evidence="2 3" key="1">
    <citation type="submission" date="2013-12" db="EMBL/GenBank/DDBJ databases">
        <title>Annotated genome of Streptomyces scopuliridis.</title>
        <authorList>
            <person name="Olson J.B."/>
        </authorList>
    </citation>
    <scope>NUCLEOTIDE SEQUENCE [LARGE SCALE GENOMIC DNA]</scope>
    <source>
        <strain evidence="2 3">RB72</strain>
    </source>
</reference>
<dbReference type="SUPFAM" id="SSF53597">
    <property type="entry name" value="Dihydrofolate reductase-like"/>
    <property type="match status" value="1"/>
</dbReference>
<dbReference type="InterPro" id="IPR050765">
    <property type="entry name" value="Riboflavin_Biosynth_HTPR"/>
</dbReference>
<dbReference type="Pfam" id="PF01872">
    <property type="entry name" value="RibD_C"/>
    <property type="match status" value="1"/>
</dbReference>